<feature type="compositionally biased region" description="Polar residues" evidence="2">
    <location>
        <begin position="471"/>
        <end position="481"/>
    </location>
</feature>
<feature type="compositionally biased region" description="Basic residues" evidence="2">
    <location>
        <begin position="236"/>
        <end position="249"/>
    </location>
</feature>
<feature type="compositionally biased region" description="Basic and acidic residues" evidence="2">
    <location>
        <begin position="521"/>
        <end position="536"/>
    </location>
</feature>
<feature type="coiled-coil region" evidence="1">
    <location>
        <begin position="65"/>
        <end position="117"/>
    </location>
</feature>
<feature type="compositionally biased region" description="Basic residues" evidence="2">
    <location>
        <begin position="266"/>
        <end position="277"/>
    </location>
</feature>
<keyword evidence="1" id="KW-0175">Coiled coil</keyword>
<evidence type="ECO:0000313" key="4">
    <source>
        <dbReference type="Proteomes" id="UP001341281"/>
    </source>
</evidence>
<dbReference type="EMBL" id="CP144749">
    <property type="protein sequence ID" value="WVZ74870.1"/>
    <property type="molecule type" value="Genomic_DNA"/>
</dbReference>
<feature type="region of interest" description="Disordered" evidence="2">
    <location>
        <begin position="470"/>
        <end position="576"/>
    </location>
</feature>
<feature type="compositionally biased region" description="Polar residues" evidence="2">
    <location>
        <begin position="538"/>
        <end position="547"/>
    </location>
</feature>
<evidence type="ECO:0000313" key="3">
    <source>
        <dbReference type="EMBL" id="WVZ74870.1"/>
    </source>
</evidence>
<name>A0AAQ3TNH7_PASNO</name>
<feature type="region of interest" description="Disordered" evidence="2">
    <location>
        <begin position="591"/>
        <end position="621"/>
    </location>
</feature>
<feature type="compositionally biased region" description="Basic and acidic residues" evidence="2">
    <location>
        <begin position="278"/>
        <end position="288"/>
    </location>
</feature>
<reference evidence="3 4" key="1">
    <citation type="submission" date="2024-02" db="EMBL/GenBank/DDBJ databases">
        <title>High-quality chromosome-scale genome assembly of Pensacola bahiagrass (Paspalum notatum Flugge var. saurae).</title>
        <authorList>
            <person name="Vega J.M."/>
            <person name="Podio M."/>
            <person name="Orjuela J."/>
            <person name="Siena L.A."/>
            <person name="Pessino S.C."/>
            <person name="Combes M.C."/>
            <person name="Mariac C."/>
            <person name="Albertini E."/>
            <person name="Pupilli F."/>
            <person name="Ortiz J.P.A."/>
            <person name="Leblanc O."/>
        </authorList>
    </citation>
    <scope>NUCLEOTIDE SEQUENCE [LARGE SCALE GENOMIC DNA]</scope>
    <source>
        <strain evidence="3">R1</strain>
        <tissue evidence="3">Leaf</tissue>
    </source>
</reference>
<dbReference type="PANTHER" id="PTHR34778">
    <property type="entry name" value="OS02G0580700 PROTEIN"/>
    <property type="match status" value="1"/>
</dbReference>
<feature type="region of interest" description="Disordered" evidence="2">
    <location>
        <begin position="261"/>
        <end position="288"/>
    </location>
</feature>
<evidence type="ECO:0000256" key="1">
    <source>
        <dbReference type="SAM" id="Coils"/>
    </source>
</evidence>
<proteinExistence type="predicted"/>
<dbReference type="Proteomes" id="UP001341281">
    <property type="component" value="Chromosome 05"/>
</dbReference>
<evidence type="ECO:0000256" key="2">
    <source>
        <dbReference type="SAM" id="MobiDB-lite"/>
    </source>
</evidence>
<keyword evidence="4" id="KW-1185">Reference proteome</keyword>
<dbReference type="PANTHER" id="PTHR34778:SF2">
    <property type="entry name" value="OS02G0580700 PROTEIN"/>
    <property type="match status" value="1"/>
</dbReference>
<feature type="region of interest" description="Disordered" evidence="2">
    <location>
        <begin position="212"/>
        <end position="249"/>
    </location>
</feature>
<organism evidence="3 4">
    <name type="scientific">Paspalum notatum var. saurae</name>
    <dbReference type="NCBI Taxonomy" id="547442"/>
    <lineage>
        <taxon>Eukaryota</taxon>
        <taxon>Viridiplantae</taxon>
        <taxon>Streptophyta</taxon>
        <taxon>Embryophyta</taxon>
        <taxon>Tracheophyta</taxon>
        <taxon>Spermatophyta</taxon>
        <taxon>Magnoliopsida</taxon>
        <taxon>Liliopsida</taxon>
        <taxon>Poales</taxon>
        <taxon>Poaceae</taxon>
        <taxon>PACMAD clade</taxon>
        <taxon>Panicoideae</taxon>
        <taxon>Andropogonodae</taxon>
        <taxon>Paspaleae</taxon>
        <taxon>Paspalinae</taxon>
        <taxon>Paspalum</taxon>
    </lineage>
</organism>
<gene>
    <name evidence="3" type="ORF">U9M48_022991</name>
</gene>
<protein>
    <submittedName>
        <fullName evidence="3">Uncharacterized protein</fullName>
    </submittedName>
</protein>
<sequence length="652" mass="71745">MADSQVVEGMRKAYAEIMLNMAQESAARVLAAERRAAALAAGLEAAKEDGVAALVRLKSIMDARIKEKELESSALVKKLKELEDQLHGAQNAMASLKVELQGANTELELTRETLANERINSFPTSNKVYSSKNTSPRSKVHQEGDDILLKNEQTADNSDNTCLVPVTTKANEAVENLESMYRRSPDLPSFMERNKKPKFYHSGCTQRIHALKQRTQSTDASLKENRKQVSALNSRSKTRRNNAAKKPCHTRSIMEQILQTEFSGNYKRKRGTRSRPSYKHESSSEHGEAEYKLCGKSESDGNGCLLLLQALEQDLSPPKASGHGEQALTNLKEDLSRRDAELNRCTAFPQLTDVLAVNNMQMKRRKRTRTVRVLDVGFSDCKSVPESANTLLRTASEKSMSDNELISEMTENHFDTPARNGGPFSKCATENLAHETDADNGLDPENSSTVLLHSTKSETIEYGNLVLDQLEQPTPDNNTASLKEVDDDGGQAHRTDASTVSSLDKEENLKASSGPPMQALEKPDASVDSSLNKEENAESSSRASTQALVKPDASSGSSLNKEHTLASPGASMQTESARHIKYTFNRRKRKCVSIDSTPQRAVPKEGSDLGSPTNKQKPHPDPVIQDHLIDCSQGDSQLVQVAQQLILLSYLK</sequence>
<dbReference type="AlphaFoldDB" id="A0AAQ3TNH7"/>
<accession>A0AAQ3TNH7</accession>